<reference evidence="2 3" key="1">
    <citation type="submission" date="2015-05" db="EMBL/GenBank/DDBJ databases">
        <title>Distinctive expansion of gene families associated with plant cell wall degradation and secondary metabolism in the genomes of grapevine trunk pathogens.</title>
        <authorList>
            <person name="Lawrence D.P."/>
            <person name="Travadon R."/>
            <person name="Rolshausen P.E."/>
            <person name="Baumgartner K."/>
        </authorList>
    </citation>
    <scope>NUCLEOTIDE SEQUENCE [LARGE SCALE GENOMIC DNA]</scope>
    <source>
        <strain evidence="2">UCRPC4</strain>
    </source>
</reference>
<comment type="caution">
    <text evidence="2">The sequence shown here is derived from an EMBL/GenBank/DDBJ whole genome shotgun (WGS) entry which is preliminary data.</text>
</comment>
<evidence type="ECO:0000313" key="3">
    <source>
        <dbReference type="Proteomes" id="UP000053317"/>
    </source>
</evidence>
<dbReference type="OrthoDB" id="10039566at2759"/>
<dbReference type="AlphaFoldDB" id="A0A0G2DZX3"/>
<name>A0A0G2DZX3_PHACM</name>
<dbReference type="PANTHER" id="PTHR35895">
    <property type="entry name" value="CHROMOSOME 16, WHOLE GENOME SHOTGUN SEQUENCE"/>
    <property type="match status" value="1"/>
</dbReference>
<dbReference type="InterPro" id="IPR046368">
    <property type="entry name" value="Tag1"/>
</dbReference>
<dbReference type="PANTHER" id="PTHR35895:SF1">
    <property type="entry name" value="LIPID-BINDING SERUM GLYCOPROTEIN C-TERMINAL DOMAIN-CONTAINING PROTEIN"/>
    <property type="match status" value="1"/>
</dbReference>
<dbReference type="Proteomes" id="UP000053317">
    <property type="component" value="Unassembled WGS sequence"/>
</dbReference>
<sequence length="342" mass="37113">MSDTKENHLAQELSNNSAAGPPGEKAPKKRGGIAGHCKRFWWVHLIILVVCKRTHNAHSVYVAYPKIAQDAVNKSRLNLTYQSIKNPTSDSFDINVTTKIINHAMYHPKIYSFNADLYLDGSDTPFTTLPIPAVKANNGALEHISTHSIINNSVAFTEYVTAVVKQENVTIHLKGKTHLRQGALPKIKVNYKQTLTFAGFNGLEGLTVTNISLLSGTQADGANMAGTVNIPNPTVLIQELGNLTMQLSLPASVANSSSDVDIGTSTVNNTVLYPGTNSFPLRSTVNTLYLLGLIQENTTLIQDLPMLISGKNVTRNGEEIPWLSDALGNNTVEVHLNLTSAF</sequence>
<evidence type="ECO:0000256" key="1">
    <source>
        <dbReference type="SAM" id="MobiDB-lite"/>
    </source>
</evidence>
<protein>
    <submittedName>
        <fullName evidence="2">Uncharacterized protein</fullName>
    </submittedName>
</protein>
<feature type="region of interest" description="Disordered" evidence="1">
    <location>
        <begin position="1"/>
        <end position="30"/>
    </location>
</feature>
<evidence type="ECO:0000313" key="2">
    <source>
        <dbReference type="EMBL" id="KKY16099.1"/>
    </source>
</evidence>
<reference evidence="2 3" key="2">
    <citation type="submission" date="2015-05" db="EMBL/GenBank/DDBJ databases">
        <authorList>
            <person name="Morales-Cruz A."/>
            <person name="Amrine K.C."/>
            <person name="Cantu D."/>
        </authorList>
    </citation>
    <scope>NUCLEOTIDE SEQUENCE [LARGE SCALE GENOMIC DNA]</scope>
    <source>
        <strain evidence="2">UCRPC4</strain>
    </source>
</reference>
<dbReference type="GO" id="GO:0000329">
    <property type="term" value="C:fungal-type vacuole membrane"/>
    <property type="evidence" value="ECO:0007669"/>
    <property type="project" value="InterPro"/>
</dbReference>
<dbReference type="EMBL" id="LCWF01000167">
    <property type="protein sequence ID" value="KKY16099.1"/>
    <property type="molecule type" value="Genomic_DNA"/>
</dbReference>
<gene>
    <name evidence="2" type="ORF">UCRPC4_g06010</name>
</gene>
<organism evidence="2 3">
    <name type="scientific">Phaeomoniella chlamydospora</name>
    <name type="common">Phaeoacremonium chlamydosporum</name>
    <dbReference type="NCBI Taxonomy" id="158046"/>
    <lineage>
        <taxon>Eukaryota</taxon>
        <taxon>Fungi</taxon>
        <taxon>Dikarya</taxon>
        <taxon>Ascomycota</taxon>
        <taxon>Pezizomycotina</taxon>
        <taxon>Eurotiomycetes</taxon>
        <taxon>Chaetothyriomycetidae</taxon>
        <taxon>Phaeomoniellales</taxon>
        <taxon>Phaeomoniellaceae</taxon>
        <taxon>Phaeomoniella</taxon>
    </lineage>
</organism>
<dbReference type="InterPro" id="IPR022185">
    <property type="entry name" value="DUF3712"/>
</dbReference>
<proteinExistence type="predicted"/>
<dbReference type="Pfam" id="PF12505">
    <property type="entry name" value="DUF3712"/>
    <property type="match status" value="1"/>
</dbReference>
<accession>A0A0G2DZX3</accession>
<keyword evidence="3" id="KW-1185">Reference proteome</keyword>